<gene>
    <name evidence="1" type="ORF">BDN72DRAFT_837871</name>
</gene>
<protein>
    <submittedName>
        <fullName evidence="1">Uncharacterized protein</fullName>
    </submittedName>
</protein>
<dbReference type="EMBL" id="ML208300">
    <property type="protein sequence ID" value="TFK71277.1"/>
    <property type="molecule type" value="Genomic_DNA"/>
</dbReference>
<evidence type="ECO:0000313" key="1">
    <source>
        <dbReference type="EMBL" id="TFK71277.1"/>
    </source>
</evidence>
<organism evidence="1 2">
    <name type="scientific">Pluteus cervinus</name>
    <dbReference type="NCBI Taxonomy" id="181527"/>
    <lineage>
        <taxon>Eukaryota</taxon>
        <taxon>Fungi</taxon>
        <taxon>Dikarya</taxon>
        <taxon>Basidiomycota</taxon>
        <taxon>Agaricomycotina</taxon>
        <taxon>Agaricomycetes</taxon>
        <taxon>Agaricomycetidae</taxon>
        <taxon>Agaricales</taxon>
        <taxon>Pluteineae</taxon>
        <taxon>Pluteaceae</taxon>
        <taxon>Pluteus</taxon>
    </lineage>
</organism>
<proteinExistence type="predicted"/>
<keyword evidence="2" id="KW-1185">Reference proteome</keyword>
<name>A0ACD3B0Z3_9AGAR</name>
<sequence length="514" mass="58486">MATVDQSLPQSLSGFSIAGLTPNAAYNKINTEILRWENHVRCLKALQTSIAPISRLPAEVLSQIMDWSYRLSKNPHRTRLYLTWVCRYWRDVALGDPQLWRKTQNYPEEIEDPTQASIFVQECFARSRSLDLEISLRSPSRGLLELCMSRIHRIRSLAYIPCITRDTTYPPNQFWSRPAPHLSSLSLTKTSLSNKPFNGVCPKLTRLRLEECTFDWSFPLSATTLTSLHIAFPKNTISIRLLVRSRGLSKMPSLINLYLKNCLTNTTTPTPTYYNLPSLRNLYLEDGQDQVLGFLQSIKTPEICSLQACIHANRSFGESQLLTTIDSFKRLHPSLWLDIRHLTMRPVAIEVEDSSSLSKDSIIIPGPLFTTLALSLCNHLSIDHLETLSIEPRSREMTGVTGALRSLRTVQHIRVRTIGHDLQGLLVQKQDLENIPLPSLMEIHCDAPSETLYSILELRRDILQRKLPKLTFRECEPEEMKVYEEVAHSVSADGVVGVEDLREYLATLQAGLPW</sequence>
<dbReference type="Proteomes" id="UP000308600">
    <property type="component" value="Unassembled WGS sequence"/>
</dbReference>
<accession>A0ACD3B0Z3</accession>
<evidence type="ECO:0000313" key="2">
    <source>
        <dbReference type="Proteomes" id="UP000308600"/>
    </source>
</evidence>
<reference evidence="1 2" key="1">
    <citation type="journal article" date="2019" name="Nat. Ecol. Evol.">
        <title>Megaphylogeny resolves global patterns of mushroom evolution.</title>
        <authorList>
            <person name="Varga T."/>
            <person name="Krizsan K."/>
            <person name="Foldi C."/>
            <person name="Dima B."/>
            <person name="Sanchez-Garcia M."/>
            <person name="Sanchez-Ramirez S."/>
            <person name="Szollosi G.J."/>
            <person name="Szarkandi J.G."/>
            <person name="Papp V."/>
            <person name="Albert L."/>
            <person name="Andreopoulos W."/>
            <person name="Angelini C."/>
            <person name="Antonin V."/>
            <person name="Barry K.W."/>
            <person name="Bougher N.L."/>
            <person name="Buchanan P."/>
            <person name="Buyck B."/>
            <person name="Bense V."/>
            <person name="Catcheside P."/>
            <person name="Chovatia M."/>
            <person name="Cooper J."/>
            <person name="Damon W."/>
            <person name="Desjardin D."/>
            <person name="Finy P."/>
            <person name="Geml J."/>
            <person name="Haridas S."/>
            <person name="Hughes K."/>
            <person name="Justo A."/>
            <person name="Karasinski D."/>
            <person name="Kautmanova I."/>
            <person name="Kiss B."/>
            <person name="Kocsube S."/>
            <person name="Kotiranta H."/>
            <person name="LaButti K.M."/>
            <person name="Lechner B.E."/>
            <person name="Liimatainen K."/>
            <person name="Lipzen A."/>
            <person name="Lukacs Z."/>
            <person name="Mihaltcheva S."/>
            <person name="Morgado L.N."/>
            <person name="Niskanen T."/>
            <person name="Noordeloos M.E."/>
            <person name="Ohm R.A."/>
            <person name="Ortiz-Santana B."/>
            <person name="Ovrebo C."/>
            <person name="Racz N."/>
            <person name="Riley R."/>
            <person name="Savchenko A."/>
            <person name="Shiryaev A."/>
            <person name="Soop K."/>
            <person name="Spirin V."/>
            <person name="Szebenyi C."/>
            <person name="Tomsovsky M."/>
            <person name="Tulloss R.E."/>
            <person name="Uehling J."/>
            <person name="Grigoriev I.V."/>
            <person name="Vagvolgyi C."/>
            <person name="Papp T."/>
            <person name="Martin F.M."/>
            <person name="Miettinen O."/>
            <person name="Hibbett D.S."/>
            <person name="Nagy L.G."/>
        </authorList>
    </citation>
    <scope>NUCLEOTIDE SEQUENCE [LARGE SCALE GENOMIC DNA]</scope>
    <source>
        <strain evidence="1 2">NL-1719</strain>
    </source>
</reference>